<proteinExistence type="predicted"/>
<dbReference type="EMBL" id="PGOL01004831">
    <property type="protein sequence ID" value="PKI36504.1"/>
    <property type="molecule type" value="Genomic_DNA"/>
</dbReference>
<sequence length="149" mass="16472">MASLMVSTPQLRSTVGNLNQMGSGCQQIPSTLHPTKIELVGHLRRWLWRMAWMLAGMEEKVIGKPCFISVEMQGWPQERVVYGRKGGCHDNGQVPKEDARRSMETEVEVPRATTDASGNALGQSNLRTRALAMVCPSMQRSFANSEGPT</sequence>
<accession>A0A2I0HXS2</accession>
<protein>
    <submittedName>
        <fullName evidence="1">Uncharacterized protein</fullName>
    </submittedName>
</protein>
<dbReference type="AlphaFoldDB" id="A0A2I0HXS2"/>
<evidence type="ECO:0000313" key="2">
    <source>
        <dbReference type="Proteomes" id="UP000233551"/>
    </source>
</evidence>
<keyword evidence="2" id="KW-1185">Reference proteome</keyword>
<name>A0A2I0HXS2_PUNGR</name>
<evidence type="ECO:0000313" key="1">
    <source>
        <dbReference type="EMBL" id="PKI36504.1"/>
    </source>
</evidence>
<dbReference type="Proteomes" id="UP000233551">
    <property type="component" value="Unassembled WGS sequence"/>
</dbReference>
<gene>
    <name evidence="1" type="ORF">CRG98_043100</name>
</gene>
<reference evidence="1 2" key="1">
    <citation type="submission" date="2017-11" db="EMBL/GenBank/DDBJ databases">
        <title>De-novo sequencing of pomegranate (Punica granatum L.) genome.</title>
        <authorList>
            <person name="Akparov Z."/>
            <person name="Amiraslanov A."/>
            <person name="Hajiyeva S."/>
            <person name="Abbasov M."/>
            <person name="Kaur K."/>
            <person name="Hamwieh A."/>
            <person name="Solovyev V."/>
            <person name="Salamov A."/>
            <person name="Braich B."/>
            <person name="Kosarev P."/>
            <person name="Mahmoud A."/>
            <person name="Hajiyev E."/>
            <person name="Babayeva S."/>
            <person name="Izzatullayeva V."/>
            <person name="Mammadov A."/>
            <person name="Mammadov A."/>
            <person name="Sharifova S."/>
            <person name="Ojaghi J."/>
            <person name="Eynullazada K."/>
            <person name="Bayramov B."/>
            <person name="Abdulazimova A."/>
            <person name="Shahmuradov I."/>
        </authorList>
    </citation>
    <scope>NUCLEOTIDE SEQUENCE [LARGE SCALE GENOMIC DNA]</scope>
    <source>
        <strain evidence="2">cv. AG2017</strain>
        <tissue evidence="1">Leaf</tissue>
    </source>
</reference>
<comment type="caution">
    <text evidence="1">The sequence shown here is derived from an EMBL/GenBank/DDBJ whole genome shotgun (WGS) entry which is preliminary data.</text>
</comment>
<organism evidence="1 2">
    <name type="scientific">Punica granatum</name>
    <name type="common">Pomegranate</name>
    <dbReference type="NCBI Taxonomy" id="22663"/>
    <lineage>
        <taxon>Eukaryota</taxon>
        <taxon>Viridiplantae</taxon>
        <taxon>Streptophyta</taxon>
        <taxon>Embryophyta</taxon>
        <taxon>Tracheophyta</taxon>
        <taxon>Spermatophyta</taxon>
        <taxon>Magnoliopsida</taxon>
        <taxon>eudicotyledons</taxon>
        <taxon>Gunneridae</taxon>
        <taxon>Pentapetalae</taxon>
        <taxon>rosids</taxon>
        <taxon>malvids</taxon>
        <taxon>Myrtales</taxon>
        <taxon>Lythraceae</taxon>
        <taxon>Punica</taxon>
    </lineage>
</organism>